<keyword evidence="3" id="KW-0614">Plasmid</keyword>
<sequence length="144" mass="15058">MYTDILVPTDGSESSAAAVEHGIEIASPHAATVHFLHAVDVGTEMSASGLGNIAPDLTETLESEAEDALDDAVARAEESDVAYERTVLEGVPHEVIAEYSTENEIDLIVMGASGRSGLADHLLGSSTDRVVRSVETSVLIARPS</sequence>
<dbReference type="SUPFAM" id="SSF52402">
    <property type="entry name" value="Adenine nucleotide alpha hydrolases-like"/>
    <property type="match status" value="1"/>
</dbReference>
<dbReference type="OrthoDB" id="168737at2157"/>
<dbReference type="EMBL" id="CP002840">
    <property type="protein sequence ID" value="AEH39136.1"/>
    <property type="molecule type" value="Genomic_DNA"/>
</dbReference>
<accession>F8DDN4</accession>
<evidence type="ECO:0000313" key="3">
    <source>
        <dbReference type="EMBL" id="AEH39136.1"/>
    </source>
</evidence>
<dbReference type="Gene3D" id="3.40.50.620">
    <property type="entry name" value="HUPs"/>
    <property type="match status" value="1"/>
</dbReference>
<evidence type="ECO:0000313" key="4">
    <source>
        <dbReference type="Proteomes" id="UP000006794"/>
    </source>
</evidence>
<protein>
    <submittedName>
        <fullName evidence="3">UspA domain-containing protein</fullName>
    </submittedName>
</protein>
<keyword evidence="4" id="KW-1185">Reference proteome</keyword>
<geneLocation type="plasmid" evidence="3 4">
    <name>pHALXA01</name>
</geneLocation>
<dbReference type="RefSeq" id="WP_013875864.1">
    <property type="nucleotide sequence ID" value="NC_015658.1"/>
</dbReference>
<dbReference type="PRINTS" id="PR01438">
    <property type="entry name" value="UNVRSLSTRESS"/>
</dbReference>
<dbReference type="InterPro" id="IPR006016">
    <property type="entry name" value="UspA"/>
</dbReference>
<dbReference type="InterPro" id="IPR006015">
    <property type="entry name" value="Universal_stress_UspA"/>
</dbReference>
<dbReference type="PANTHER" id="PTHR46268:SF6">
    <property type="entry name" value="UNIVERSAL STRESS PROTEIN UP12"/>
    <property type="match status" value="1"/>
</dbReference>
<dbReference type="HOGENOM" id="CLU_049301_11_0_2"/>
<proteinExistence type="inferred from homology"/>
<dbReference type="InterPro" id="IPR014729">
    <property type="entry name" value="Rossmann-like_a/b/a_fold"/>
</dbReference>
<comment type="similarity">
    <text evidence="1">Belongs to the universal stress protein A family.</text>
</comment>
<reference evidence="4" key="1">
    <citation type="journal article" date="2012" name="Stand. Genomic Sci.">
        <title>Complete genome sequence of Halopiger xanaduensis type strain (SH-6(T)).</title>
        <authorList>
            <person name="Anderson I."/>
            <person name="Tindall B.J."/>
            <person name="Rohde M."/>
            <person name="Lucas S."/>
            <person name="Han J."/>
            <person name="Lapidus A."/>
            <person name="Cheng J.F."/>
            <person name="Goodwin L."/>
            <person name="Pitluck S."/>
            <person name="Peters L."/>
            <person name="Pati A."/>
            <person name="Mikhailova N."/>
            <person name="Pagani I."/>
            <person name="Teshima H."/>
            <person name="Han C."/>
            <person name="Tapia R."/>
            <person name="Land M."/>
            <person name="Woyke T."/>
            <person name="Klenk H.P."/>
            <person name="Kyrpides N."/>
            <person name="Ivanova N."/>
        </authorList>
    </citation>
    <scope>NUCLEOTIDE SEQUENCE [LARGE SCALE GENOMIC DNA]</scope>
    <source>
        <strain evidence="4">DSM 18323 / JCM 14033 / SH-6</strain>
        <plasmid evidence="4">Plasmid pHALXA01</plasmid>
    </source>
</reference>
<feature type="domain" description="UspA" evidence="2">
    <location>
        <begin position="1"/>
        <end position="142"/>
    </location>
</feature>
<dbReference type="AlphaFoldDB" id="F8DDN4"/>
<dbReference type="PANTHER" id="PTHR46268">
    <property type="entry name" value="STRESS RESPONSE PROTEIN NHAX"/>
    <property type="match status" value="1"/>
</dbReference>
<dbReference type="GeneID" id="10795404"/>
<evidence type="ECO:0000256" key="1">
    <source>
        <dbReference type="ARBA" id="ARBA00008791"/>
    </source>
</evidence>
<dbReference type="Pfam" id="PF00582">
    <property type="entry name" value="Usp"/>
    <property type="match status" value="1"/>
</dbReference>
<gene>
    <name evidence="3" type="ordered locus">Halxa_0537</name>
</gene>
<dbReference type="Proteomes" id="UP000006794">
    <property type="component" value="Plasmid pHALXA01"/>
</dbReference>
<dbReference type="CDD" id="cd00293">
    <property type="entry name" value="USP-like"/>
    <property type="match status" value="1"/>
</dbReference>
<organism evidence="3 4">
    <name type="scientific">Halopiger xanaduensis (strain DSM 18323 / JCM 14033 / SH-6)</name>
    <dbReference type="NCBI Taxonomy" id="797210"/>
    <lineage>
        <taxon>Archaea</taxon>
        <taxon>Methanobacteriati</taxon>
        <taxon>Methanobacteriota</taxon>
        <taxon>Stenosarchaea group</taxon>
        <taxon>Halobacteria</taxon>
        <taxon>Halobacteriales</taxon>
        <taxon>Natrialbaceae</taxon>
        <taxon>Halopiger</taxon>
    </lineage>
</organism>
<dbReference type="KEGG" id="hxa:Halxa_0537"/>
<name>F8DDN4_HALXS</name>
<evidence type="ECO:0000259" key="2">
    <source>
        <dbReference type="Pfam" id="PF00582"/>
    </source>
</evidence>